<feature type="chain" id="PRO_5011642913" description="LTXXQ motif family protein" evidence="3">
    <location>
        <begin position="21"/>
        <end position="224"/>
    </location>
</feature>
<proteinExistence type="predicted"/>
<dbReference type="OrthoDB" id="675477at2"/>
<dbReference type="RefSeq" id="WP_076375209.1">
    <property type="nucleotide sequence ID" value="NZ_AP017422.1"/>
</dbReference>
<dbReference type="STRING" id="477680.SAMN05421788_101431"/>
<dbReference type="EMBL" id="FTOR01000001">
    <property type="protein sequence ID" value="SIS65215.1"/>
    <property type="molecule type" value="Genomic_DNA"/>
</dbReference>
<evidence type="ECO:0000256" key="1">
    <source>
        <dbReference type="SAM" id="Coils"/>
    </source>
</evidence>
<sequence length="224" mass="25531">MKKLILFVAAGLLATAAVQAQTPQGAQQDKTTDNATAFHPKRHHGKHKHGHFKGAHRGAMAHVQLTEQQRQQAHTIAQDYHKQATALKAQDNITVGEYKKQMAALQANRKQQMQQLLTNEQKQQIAQQKAQRAQQAQARGEARISKMKEKLKLTDDQVNKIKEQQASVHSQVKAIRENQSLDETAKRQQVRTIMQQQKDNFKSVLTKEQLDQLHNNLHKNRDVK</sequence>
<feature type="compositionally biased region" description="Basic residues" evidence="2">
    <location>
        <begin position="39"/>
        <end position="52"/>
    </location>
</feature>
<dbReference type="AlphaFoldDB" id="A0A173MMW7"/>
<protein>
    <recommendedName>
        <fullName evidence="6">LTXXQ motif family protein</fullName>
    </recommendedName>
</protein>
<evidence type="ECO:0008006" key="6">
    <source>
        <dbReference type="Google" id="ProtNLM"/>
    </source>
</evidence>
<evidence type="ECO:0000256" key="2">
    <source>
        <dbReference type="SAM" id="MobiDB-lite"/>
    </source>
</evidence>
<evidence type="ECO:0000313" key="5">
    <source>
        <dbReference type="Proteomes" id="UP000186917"/>
    </source>
</evidence>
<organism evidence="4 5">
    <name type="scientific">Filimonas lacunae</name>
    <dbReference type="NCBI Taxonomy" id="477680"/>
    <lineage>
        <taxon>Bacteria</taxon>
        <taxon>Pseudomonadati</taxon>
        <taxon>Bacteroidota</taxon>
        <taxon>Chitinophagia</taxon>
        <taxon>Chitinophagales</taxon>
        <taxon>Chitinophagaceae</taxon>
        <taxon>Filimonas</taxon>
    </lineage>
</organism>
<feature type="coiled-coil region" evidence="1">
    <location>
        <begin position="95"/>
        <end position="164"/>
    </location>
</feature>
<feature type="signal peptide" evidence="3">
    <location>
        <begin position="1"/>
        <end position="20"/>
    </location>
</feature>
<dbReference type="KEGG" id="fln:FLA_5029"/>
<keyword evidence="5" id="KW-1185">Reference proteome</keyword>
<evidence type="ECO:0000256" key="3">
    <source>
        <dbReference type="SAM" id="SignalP"/>
    </source>
</evidence>
<evidence type="ECO:0000313" key="4">
    <source>
        <dbReference type="EMBL" id="SIS65215.1"/>
    </source>
</evidence>
<feature type="region of interest" description="Disordered" evidence="2">
    <location>
        <begin position="22"/>
        <end position="52"/>
    </location>
</feature>
<reference evidence="5" key="1">
    <citation type="submission" date="2017-01" db="EMBL/GenBank/DDBJ databases">
        <authorList>
            <person name="Varghese N."/>
            <person name="Submissions S."/>
        </authorList>
    </citation>
    <scope>NUCLEOTIDE SEQUENCE [LARGE SCALE GENOMIC DNA]</scope>
    <source>
        <strain evidence="5">DSM 21054</strain>
    </source>
</reference>
<accession>A0A173MMW7</accession>
<keyword evidence="3" id="KW-0732">Signal</keyword>
<keyword evidence="1" id="KW-0175">Coiled coil</keyword>
<dbReference type="Proteomes" id="UP000186917">
    <property type="component" value="Unassembled WGS sequence"/>
</dbReference>
<name>A0A173MMW7_9BACT</name>
<gene>
    <name evidence="4" type="ORF">SAMN05421788_101431</name>
</gene>